<gene>
    <name evidence="2" type="ORF">GDO78_012748</name>
</gene>
<comment type="caution">
    <text evidence="2">The sequence shown here is derived from an EMBL/GenBank/DDBJ whole genome shotgun (WGS) entry which is preliminary data.</text>
</comment>
<accession>A0A8J6F0K4</accession>
<feature type="region of interest" description="Disordered" evidence="1">
    <location>
        <begin position="59"/>
        <end position="91"/>
    </location>
</feature>
<evidence type="ECO:0000313" key="2">
    <source>
        <dbReference type="EMBL" id="KAG9479232.1"/>
    </source>
</evidence>
<dbReference type="AlphaFoldDB" id="A0A8J6F0K4"/>
<sequence>MQEAAGSKQIVFPFYIHKDPKYNIYIQSHTESFSLYDPRLPVVYSIRRGISVCRNVFSRGTTHRKHEQDPPARHDSGDDSASLQSSFVHTK</sequence>
<name>A0A8J6F0K4_ELECQ</name>
<evidence type="ECO:0000313" key="3">
    <source>
        <dbReference type="Proteomes" id="UP000770717"/>
    </source>
</evidence>
<keyword evidence="3" id="KW-1185">Reference proteome</keyword>
<feature type="compositionally biased region" description="Polar residues" evidence="1">
    <location>
        <begin position="79"/>
        <end position="91"/>
    </location>
</feature>
<evidence type="ECO:0000256" key="1">
    <source>
        <dbReference type="SAM" id="MobiDB-lite"/>
    </source>
</evidence>
<protein>
    <submittedName>
        <fullName evidence="2">Uncharacterized protein</fullName>
    </submittedName>
</protein>
<feature type="compositionally biased region" description="Basic and acidic residues" evidence="1">
    <location>
        <begin position="66"/>
        <end position="77"/>
    </location>
</feature>
<dbReference type="EMBL" id="WNTK01000008">
    <property type="protein sequence ID" value="KAG9479232.1"/>
    <property type="molecule type" value="Genomic_DNA"/>
</dbReference>
<proteinExistence type="predicted"/>
<reference evidence="2" key="1">
    <citation type="thesis" date="2020" institute="ProQuest LLC" country="789 East Eisenhower Parkway, Ann Arbor, MI, USA">
        <title>Comparative Genomics and Chromosome Evolution.</title>
        <authorList>
            <person name="Mudd A.B."/>
        </authorList>
    </citation>
    <scope>NUCLEOTIDE SEQUENCE</scope>
    <source>
        <strain evidence="2">HN-11 Male</strain>
        <tissue evidence="2">Kidney and liver</tissue>
    </source>
</reference>
<dbReference type="Proteomes" id="UP000770717">
    <property type="component" value="Unassembled WGS sequence"/>
</dbReference>
<organism evidence="2 3">
    <name type="scientific">Eleutherodactylus coqui</name>
    <name type="common">Puerto Rican coqui</name>
    <dbReference type="NCBI Taxonomy" id="57060"/>
    <lineage>
        <taxon>Eukaryota</taxon>
        <taxon>Metazoa</taxon>
        <taxon>Chordata</taxon>
        <taxon>Craniata</taxon>
        <taxon>Vertebrata</taxon>
        <taxon>Euteleostomi</taxon>
        <taxon>Amphibia</taxon>
        <taxon>Batrachia</taxon>
        <taxon>Anura</taxon>
        <taxon>Neobatrachia</taxon>
        <taxon>Hyloidea</taxon>
        <taxon>Eleutherodactylidae</taxon>
        <taxon>Eleutherodactylinae</taxon>
        <taxon>Eleutherodactylus</taxon>
        <taxon>Eleutherodactylus</taxon>
    </lineage>
</organism>